<organism evidence="2 3">
    <name type="scientific">Schistosoma mattheei</name>
    <dbReference type="NCBI Taxonomy" id="31246"/>
    <lineage>
        <taxon>Eukaryota</taxon>
        <taxon>Metazoa</taxon>
        <taxon>Spiralia</taxon>
        <taxon>Lophotrochozoa</taxon>
        <taxon>Platyhelminthes</taxon>
        <taxon>Trematoda</taxon>
        <taxon>Digenea</taxon>
        <taxon>Strigeidida</taxon>
        <taxon>Schistosomatoidea</taxon>
        <taxon>Schistosomatidae</taxon>
        <taxon>Schistosoma</taxon>
    </lineage>
</organism>
<evidence type="ECO:0000313" key="3">
    <source>
        <dbReference type="Proteomes" id="UP000269396"/>
    </source>
</evidence>
<protein>
    <submittedName>
        <fullName evidence="2">Uncharacterized protein</fullName>
    </submittedName>
</protein>
<dbReference type="EMBL" id="UZAL01036940">
    <property type="protein sequence ID" value="VDP70842.1"/>
    <property type="molecule type" value="Genomic_DNA"/>
</dbReference>
<keyword evidence="3" id="KW-1185">Reference proteome</keyword>
<reference evidence="2 3" key="1">
    <citation type="submission" date="2018-11" db="EMBL/GenBank/DDBJ databases">
        <authorList>
            <consortium name="Pathogen Informatics"/>
        </authorList>
    </citation>
    <scope>NUCLEOTIDE SEQUENCE [LARGE SCALE GENOMIC DNA]</scope>
    <source>
        <strain>Denwood</strain>
        <strain evidence="3">Zambia</strain>
    </source>
</reference>
<name>A0A183PPH1_9TREM</name>
<gene>
    <name evidence="2" type="ORF">SMTD_LOCUS16257</name>
</gene>
<feature type="compositionally biased region" description="Basic residues" evidence="1">
    <location>
        <begin position="1"/>
        <end position="11"/>
    </location>
</feature>
<accession>A0A183PPH1</accession>
<evidence type="ECO:0000313" key="2">
    <source>
        <dbReference type="EMBL" id="VDP70842.1"/>
    </source>
</evidence>
<feature type="compositionally biased region" description="Polar residues" evidence="1">
    <location>
        <begin position="27"/>
        <end position="39"/>
    </location>
</feature>
<feature type="region of interest" description="Disordered" evidence="1">
    <location>
        <begin position="1"/>
        <end position="39"/>
    </location>
</feature>
<proteinExistence type="predicted"/>
<feature type="compositionally biased region" description="Basic and acidic residues" evidence="1">
    <location>
        <begin position="12"/>
        <end position="26"/>
    </location>
</feature>
<evidence type="ECO:0000256" key="1">
    <source>
        <dbReference type="SAM" id="MobiDB-lite"/>
    </source>
</evidence>
<dbReference type="AlphaFoldDB" id="A0A183PPH1"/>
<sequence>MRTNGCRRKGKDRQGKDSIPKVEENMQPKTTVNQYQNEDLQYERQDSSNVRMELKLEELPQLSSNVYRYF</sequence>
<dbReference type="Proteomes" id="UP000269396">
    <property type="component" value="Unassembled WGS sequence"/>
</dbReference>